<keyword evidence="3" id="KW-0479">Metal-binding</keyword>
<comment type="subcellular location">
    <subcellularLocation>
        <location evidence="3">Cytoplasm</location>
    </subcellularLocation>
</comment>
<evidence type="ECO:0000256" key="2">
    <source>
        <dbReference type="ARBA" id="ARBA00006100"/>
    </source>
</evidence>
<name>A0AAT9G433_9ENTR</name>
<keyword evidence="3" id="KW-0411">Iron-sulfur</keyword>
<comment type="function">
    <text evidence="3">Probably acts as a heme chaperone, transferring heme to an unknown acceptor. Binds one molecule of heme per monomer, possibly covalently. Binds 1 [4Fe-4S] cluster. The cluster is coordinated with 3 cysteines and an exchangeable S-adenosyl-L-methionine.</text>
</comment>
<comment type="similarity">
    <text evidence="2">Belongs to the anaerobic coproporphyrinogen-III oxidase family. HemW subfamily.</text>
</comment>
<dbReference type="EMBL" id="AP028961">
    <property type="protein sequence ID" value="BET44474.1"/>
    <property type="molecule type" value="Genomic_DNA"/>
</dbReference>
<dbReference type="GO" id="GO:0051539">
    <property type="term" value="F:4 iron, 4 sulfur cluster binding"/>
    <property type="evidence" value="ECO:0007669"/>
    <property type="project" value="UniProtKB-UniRule"/>
</dbReference>
<dbReference type="InterPro" id="IPR004559">
    <property type="entry name" value="HemW-like"/>
</dbReference>
<dbReference type="InterPro" id="IPR006638">
    <property type="entry name" value="Elp3/MiaA/NifB-like_rSAM"/>
</dbReference>
<feature type="domain" description="Radical SAM core" evidence="4">
    <location>
        <begin position="1"/>
        <end position="194"/>
    </location>
</feature>
<dbReference type="GO" id="GO:0006779">
    <property type="term" value="P:porphyrin-containing compound biosynthetic process"/>
    <property type="evidence" value="ECO:0007669"/>
    <property type="project" value="InterPro"/>
</dbReference>
<protein>
    <recommendedName>
        <fullName evidence="3">Heme chaperone HemW</fullName>
    </recommendedName>
</protein>
<gene>
    <name evidence="5" type="primary">hemW</name>
    <name evidence="5" type="ORF">ACHINZ_1440</name>
</gene>
<dbReference type="GO" id="GO:0004109">
    <property type="term" value="F:coproporphyrinogen oxidase activity"/>
    <property type="evidence" value="ECO:0007669"/>
    <property type="project" value="InterPro"/>
</dbReference>
<keyword evidence="3" id="KW-0949">S-adenosyl-L-methionine</keyword>
<organism evidence="5">
    <name type="scientific">Candidatus Aschnera chinzeii</name>
    <dbReference type="NCBI Taxonomy" id="1485666"/>
    <lineage>
        <taxon>Bacteria</taxon>
        <taxon>Pseudomonadati</taxon>
        <taxon>Pseudomonadota</taxon>
        <taxon>Gammaproteobacteria</taxon>
        <taxon>Enterobacterales</taxon>
        <taxon>Enterobacteriaceae</taxon>
        <taxon>Candidatus Aschnera</taxon>
    </lineage>
</organism>
<keyword evidence="3" id="KW-0408">Iron</keyword>
<dbReference type="PANTHER" id="PTHR13932:SF5">
    <property type="entry name" value="RADICAL S-ADENOSYL METHIONINE DOMAIN-CONTAINING PROTEIN 1, MITOCHONDRIAL"/>
    <property type="match status" value="1"/>
</dbReference>
<reference evidence="5" key="1">
    <citation type="journal article" date="2023" name="Front. Microbiol.">
        <title>Genome analysis of Candidatus Aschnera chinzeii, the bacterial endosymbiont of the blood-sucking bat fly Penicillidia jenynsii (Insecta: Diptera: Nycteribiidae).</title>
        <authorList>
            <person name="Koga R."/>
            <person name="Moriyama M."/>
            <person name="Nozaki T."/>
            <person name="Fukatsu T."/>
        </authorList>
    </citation>
    <scope>NUCLEOTIDE SEQUENCE</scope>
    <source>
        <strain evidence="5">Kw-01</strain>
    </source>
</reference>
<evidence type="ECO:0000259" key="4">
    <source>
        <dbReference type="PROSITE" id="PS51918"/>
    </source>
</evidence>
<sequence length="341" mass="39801">MNLIKDFNNNIKLINNRKIISIFIGGGTPSLFNPHSLHILLQYIKNNSVISKNAEVTIEINPFKINTINIKKYKNLGINRISLGIQSFNLYNLQNLSRTHDIIDIASNINAIISVNYISYNFDILYGLPNQNYMNSIHDLKTAISFSPPHISWYQLIPPTDSFLKDYNFYIPSEDILWKIYFCGKKILKLYGYHQYEISSYAKDRHISKHNLNYCCFGDYIGIGSGACSKISFKNGKILRIQKTKNVDDYLSGNFIDKKYYLSKKDKIIEFFINRFRLYTPIPKEDFINYTGLSLSYIKKPINLSIKNGFLLETKLFWKTTYLGKLFYNDLVMIFIENCYL</sequence>
<keyword evidence="3" id="KW-0143">Chaperone</keyword>
<dbReference type="InterPro" id="IPR058240">
    <property type="entry name" value="rSAM_sf"/>
</dbReference>
<dbReference type="AlphaFoldDB" id="A0AAT9G433"/>
<keyword evidence="3" id="KW-0963">Cytoplasm</keyword>
<reference evidence="5" key="2">
    <citation type="submission" date="2023-10" db="EMBL/GenBank/DDBJ databases">
        <authorList>
            <person name="Koga R."/>
            <person name="Fukatsu T."/>
        </authorList>
    </citation>
    <scope>NUCLEOTIDE SEQUENCE</scope>
    <source>
        <strain evidence="5">Kw-01</strain>
    </source>
</reference>
<keyword evidence="3" id="KW-0004">4Fe-4S</keyword>
<dbReference type="GO" id="GO:0005737">
    <property type="term" value="C:cytoplasm"/>
    <property type="evidence" value="ECO:0007669"/>
    <property type="project" value="UniProtKB-SubCell"/>
</dbReference>
<dbReference type="GO" id="GO:0046872">
    <property type="term" value="F:metal ion binding"/>
    <property type="evidence" value="ECO:0007669"/>
    <property type="project" value="UniProtKB-UniRule"/>
</dbReference>
<accession>A0AAT9G433</accession>
<dbReference type="SUPFAM" id="SSF102114">
    <property type="entry name" value="Radical SAM enzymes"/>
    <property type="match status" value="1"/>
</dbReference>
<dbReference type="PANTHER" id="PTHR13932">
    <property type="entry name" value="COPROPORPHYRINIGEN III OXIDASE"/>
    <property type="match status" value="1"/>
</dbReference>
<evidence type="ECO:0000256" key="3">
    <source>
        <dbReference type="RuleBase" id="RU364116"/>
    </source>
</evidence>
<comment type="cofactor">
    <cofactor evidence="1">
        <name>[4Fe-4S] cluster</name>
        <dbReference type="ChEBI" id="CHEBI:49883"/>
    </cofactor>
</comment>
<dbReference type="Pfam" id="PF04055">
    <property type="entry name" value="Radical_SAM"/>
    <property type="match status" value="1"/>
</dbReference>
<evidence type="ECO:0000313" key="5">
    <source>
        <dbReference type="EMBL" id="BET44474.1"/>
    </source>
</evidence>
<dbReference type="PROSITE" id="PS51918">
    <property type="entry name" value="RADICAL_SAM"/>
    <property type="match status" value="1"/>
</dbReference>
<proteinExistence type="inferred from homology"/>
<keyword evidence="3" id="KW-0349">Heme</keyword>
<dbReference type="InterPro" id="IPR007197">
    <property type="entry name" value="rSAM"/>
</dbReference>
<dbReference type="NCBIfam" id="TIGR00539">
    <property type="entry name" value="hemN_rel"/>
    <property type="match status" value="1"/>
</dbReference>
<dbReference type="SMART" id="SM00729">
    <property type="entry name" value="Elp3"/>
    <property type="match status" value="1"/>
</dbReference>
<evidence type="ECO:0000256" key="1">
    <source>
        <dbReference type="ARBA" id="ARBA00001966"/>
    </source>
</evidence>
<dbReference type="InterPro" id="IPR034505">
    <property type="entry name" value="Coproporphyrinogen-III_oxidase"/>
</dbReference>